<dbReference type="InterPro" id="IPR017946">
    <property type="entry name" value="PLC-like_Pdiesterase_TIM-brl"/>
</dbReference>
<dbReference type="Proteomes" id="UP000254535">
    <property type="component" value="Chromosome"/>
</dbReference>
<proteinExistence type="predicted"/>
<dbReference type="PROSITE" id="PS50007">
    <property type="entry name" value="PIPLC_X_DOMAIN"/>
    <property type="match status" value="1"/>
</dbReference>
<dbReference type="EMBL" id="CP022313">
    <property type="protein sequence ID" value="AXJ05078.1"/>
    <property type="molecule type" value="Genomic_DNA"/>
</dbReference>
<protein>
    <submittedName>
        <fullName evidence="1">Phospholipase</fullName>
    </submittedName>
</protein>
<gene>
    <name evidence="1" type="ORF">CFN16_13410</name>
</gene>
<dbReference type="GO" id="GO:0008081">
    <property type="term" value="F:phosphoric diester hydrolase activity"/>
    <property type="evidence" value="ECO:0007669"/>
    <property type="project" value="InterPro"/>
</dbReference>
<dbReference type="GO" id="GO:0006629">
    <property type="term" value="P:lipid metabolic process"/>
    <property type="evidence" value="ECO:0007669"/>
    <property type="project" value="InterPro"/>
</dbReference>
<dbReference type="PANTHER" id="PTHR13593">
    <property type="match status" value="1"/>
</dbReference>
<dbReference type="CDD" id="cd08557">
    <property type="entry name" value="PI-PLCc_bacteria_like"/>
    <property type="match status" value="1"/>
</dbReference>
<organism evidence="1 2">
    <name type="scientific">Pseudomonas fluorescens</name>
    <dbReference type="NCBI Taxonomy" id="294"/>
    <lineage>
        <taxon>Bacteria</taxon>
        <taxon>Pseudomonadati</taxon>
        <taxon>Pseudomonadota</taxon>
        <taxon>Gammaproteobacteria</taxon>
        <taxon>Pseudomonadales</taxon>
        <taxon>Pseudomonadaceae</taxon>
        <taxon>Pseudomonas</taxon>
    </lineage>
</organism>
<reference evidence="1 2" key="1">
    <citation type="submission" date="2017-07" db="EMBL/GenBank/DDBJ databases">
        <title>Genome sequence of Pseudomonas NEP1.</title>
        <authorList>
            <person name="Nascimento F.X."/>
        </authorList>
    </citation>
    <scope>NUCLEOTIDE SEQUENCE [LARGE SCALE GENOMIC DNA]</scope>
    <source>
        <strain evidence="1 2">NEP1</strain>
    </source>
</reference>
<evidence type="ECO:0000313" key="2">
    <source>
        <dbReference type="Proteomes" id="UP000254535"/>
    </source>
</evidence>
<dbReference type="PANTHER" id="PTHR13593:SF113">
    <property type="entry name" value="SI:DKEY-266F7.9"/>
    <property type="match status" value="1"/>
</dbReference>
<accession>A0A345UX76</accession>
<dbReference type="AlphaFoldDB" id="A0A345UX76"/>
<dbReference type="SUPFAM" id="SSF51695">
    <property type="entry name" value="PLC-like phosphodiesterases"/>
    <property type="match status" value="1"/>
</dbReference>
<evidence type="ECO:0000313" key="1">
    <source>
        <dbReference type="EMBL" id="AXJ05078.1"/>
    </source>
</evidence>
<dbReference type="InterPro" id="IPR051057">
    <property type="entry name" value="PI-PLC_domain"/>
</dbReference>
<sequence length="281" mass="32124">MSTNNWMGSTPAIDSLSLNELSLPGTHNAGSDWRASYPVFGPPRHWLACQHDSFHAQLNHGSRALDIRLAYDAKAKELGKFVAHHNGFRNSRTLENLVTDINTFLDKNPDEFIVLDFHSLDGDDFNYDEFNKMVIHFLGHRLIPRQNAPLSLLELKRANPKQRVLAAARSHWQLDHSVFHDLINHQWSGNGVTSPDELRQFITNVLQSPPGNRRPWSLSATSYTYLGGPVDIHDNLNEWFDLDKSDWALKCNIINVDFMEESDLVEFCRIANLMKARQRAL</sequence>
<dbReference type="Gene3D" id="3.20.20.190">
    <property type="entry name" value="Phosphatidylinositol (PI) phosphodiesterase"/>
    <property type="match status" value="1"/>
</dbReference>
<dbReference type="RefSeq" id="WP_115077896.1">
    <property type="nucleotide sequence ID" value="NZ_CP022313.1"/>
</dbReference>
<name>A0A345UX76_PSEFL</name>